<keyword evidence="2" id="KW-1185">Reference proteome</keyword>
<name>A0A2J7QEK2_9NEOP</name>
<dbReference type="Proteomes" id="UP000235965">
    <property type="component" value="Unassembled WGS sequence"/>
</dbReference>
<reference evidence="1 2" key="1">
    <citation type="submission" date="2017-12" db="EMBL/GenBank/DDBJ databases">
        <title>Hemimetabolous genomes reveal molecular basis of termite eusociality.</title>
        <authorList>
            <person name="Harrison M.C."/>
            <person name="Jongepier E."/>
            <person name="Robertson H.M."/>
            <person name="Arning N."/>
            <person name="Bitard-Feildel T."/>
            <person name="Chao H."/>
            <person name="Childers C.P."/>
            <person name="Dinh H."/>
            <person name="Doddapaneni H."/>
            <person name="Dugan S."/>
            <person name="Gowin J."/>
            <person name="Greiner C."/>
            <person name="Han Y."/>
            <person name="Hu H."/>
            <person name="Hughes D.S.T."/>
            <person name="Huylmans A.-K."/>
            <person name="Kemena C."/>
            <person name="Kremer L.P.M."/>
            <person name="Lee S.L."/>
            <person name="Lopez-Ezquerra A."/>
            <person name="Mallet L."/>
            <person name="Monroy-Kuhn J.M."/>
            <person name="Moser A."/>
            <person name="Murali S.C."/>
            <person name="Muzny D.M."/>
            <person name="Otani S."/>
            <person name="Piulachs M.-D."/>
            <person name="Poelchau M."/>
            <person name="Qu J."/>
            <person name="Schaub F."/>
            <person name="Wada-Katsumata A."/>
            <person name="Worley K.C."/>
            <person name="Xie Q."/>
            <person name="Ylla G."/>
            <person name="Poulsen M."/>
            <person name="Gibbs R.A."/>
            <person name="Schal C."/>
            <person name="Richards S."/>
            <person name="Belles X."/>
            <person name="Korb J."/>
            <person name="Bornberg-Bauer E."/>
        </authorList>
    </citation>
    <scope>NUCLEOTIDE SEQUENCE [LARGE SCALE GENOMIC DNA]</scope>
    <source>
        <tissue evidence="1">Whole body</tissue>
    </source>
</reference>
<sequence length="217" mass="25170">MSLVLEEVWNEATSGLPKNVTDEWWTKILQKYSEDGRSYHNIQHLEEKFDQLKTVKQILKNANAVILATFFHYYEYDPKAVDSEEKNSEHFSKFADECGIPNESPLRSAVVDLLHAAATHSTDAHKTDGMYGNEDLHFFLDIDMAVLGSSPEHYSEYIAKVQQEYAFLPETIYRSLRLKVLQSFLQIPNIFASREFREKFESKARANIQKEVDSLKR</sequence>
<gene>
    <name evidence="1" type="ORF">B7P43_G12418</name>
</gene>
<evidence type="ECO:0000313" key="1">
    <source>
        <dbReference type="EMBL" id="PNF27012.1"/>
    </source>
</evidence>
<protein>
    <recommendedName>
        <fullName evidence="3">HD domain-containing protein</fullName>
    </recommendedName>
</protein>
<dbReference type="InterPro" id="IPR009218">
    <property type="entry name" value="HD_phosphohydro"/>
</dbReference>
<dbReference type="SUPFAM" id="SSF109604">
    <property type="entry name" value="HD-domain/PDEase-like"/>
    <property type="match status" value="1"/>
</dbReference>
<dbReference type="EMBL" id="NEVH01015309">
    <property type="protein sequence ID" value="PNF27012.1"/>
    <property type="molecule type" value="Genomic_DNA"/>
</dbReference>
<proteinExistence type="predicted"/>
<evidence type="ECO:0008006" key="3">
    <source>
        <dbReference type="Google" id="ProtNLM"/>
    </source>
</evidence>
<comment type="caution">
    <text evidence="1">The sequence shown here is derived from an EMBL/GenBank/DDBJ whole genome shotgun (WGS) entry which is preliminary data.</text>
</comment>
<organism evidence="1 2">
    <name type="scientific">Cryptotermes secundus</name>
    <dbReference type="NCBI Taxonomy" id="105785"/>
    <lineage>
        <taxon>Eukaryota</taxon>
        <taxon>Metazoa</taxon>
        <taxon>Ecdysozoa</taxon>
        <taxon>Arthropoda</taxon>
        <taxon>Hexapoda</taxon>
        <taxon>Insecta</taxon>
        <taxon>Pterygota</taxon>
        <taxon>Neoptera</taxon>
        <taxon>Polyneoptera</taxon>
        <taxon>Dictyoptera</taxon>
        <taxon>Blattodea</taxon>
        <taxon>Blattoidea</taxon>
        <taxon>Termitoidae</taxon>
        <taxon>Kalotermitidae</taxon>
        <taxon>Cryptotermitinae</taxon>
        <taxon>Cryptotermes</taxon>
    </lineage>
</organism>
<dbReference type="InParanoid" id="A0A2J7QEK2"/>
<evidence type="ECO:0000313" key="2">
    <source>
        <dbReference type="Proteomes" id="UP000235965"/>
    </source>
</evidence>
<dbReference type="PANTHER" id="PTHR21174:SF0">
    <property type="entry name" value="HD PHOSPHOHYDROLASE FAMILY PROTEIN-RELATED"/>
    <property type="match status" value="1"/>
</dbReference>
<dbReference type="AlphaFoldDB" id="A0A2J7QEK2"/>
<dbReference type="EMBL" id="NEVH01015309">
    <property type="protein sequence ID" value="PNF27011.1"/>
    <property type="molecule type" value="Genomic_DNA"/>
</dbReference>
<dbReference type="OrthoDB" id="330671at2759"/>
<dbReference type="PIRSF" id="PIRSF035170">
    <property type="entry name" value="HD_phosphohydro"/>
    <property type="match status" value="1"/>
</dbReference>
<dbReference type="PANTHER" id="PTHR21174">
    <property type="match status" value="1"/>
</dbReference>
<accession>A0A2J7QEK2</accession>